<dbReference type="SMART" id="SM00181">
    <property type="entry name" value="EGF"/>
    <property type="match status" value="2"/>
</dbReference>
<dbReference type="PROSITE" id="PS01186">
    <property type="entry name" value="EGF_2"/>
    <property type="match status" value="1"/>
</dbReference>
<reference evidence="12" key="1">
    <citation type="submission" date="2015-10" db="EMBL/GenBank/DDBJ databases">
        <title>Daphnia magna gene sets from two clonal populations assembled and annotated with EvidentialGene.</title>
        <authorList>
            <person name="Gilbert D."/>
            <person name="Podicheti R."/>
            <person name="Orsini L."/>
            <person name="Colbourne J."/>
            <person name="Pfrender M."/>
        </authorList>
    </citation>
    <scope>NUCLEOTIDE SEQUENCE</scope>
</reference>
<evidence type="ECO:0000256" key="8">
    <source>
        <dbReference type="ARBA" id="ARBA00023157"/>
    </source>
</evidence>
<keyword evidence="5" id="KW-0677">Repeat</keyword>
<accession>A0A0P4XBG7</accession>
<evidence type="ECO:0000256" key="2">
    <source>
        <dbReference type="ARBA" id="ARBA00022536"/>
    </source>
</evidence>
<comment type="subcellular location">
    <subcellularLocation>
        <location evidence="1">Membrane</location>
        <topology evidence="1">Single-pass type I membrane protein</topology>
    </subcellularLocation>
</comment>
<dbReference type="Gene3D" id="2.120.10.30">
    <property type="entry name" value="TolB, C-terminal domain"/>
    <property type="match status" value="1"/>
</dbReference>
<dbReference type="PROSITE" id="PS01187">
    <property type="entry name" value="EGF_CA"/>
    <property type="match status" value="1"/>
</dbReference>
<dbReference type="SUPFAM" id="SSF63825">
    <property type="entry name" value="YWTD domain"/>
    <property type="match status" value="1"/>
</dbReference>
<evidence type="ECO:0000256" key="4">
    <source>
        <dbReference type="ARBA" id="ARBA00022692"/>
    </source>
</evidence>
<evidence type="ECO:0000256" key="10">
    <source>
        <dbReference type="ARBA" id="ARBA00023180"/>
    </source>
</evidence>
<reference evidence="12" key="2">
    <citation type="submission" date="2015-10" db="EMBL/GenBank/DDBJ databases">
        <authorList>
            <person name="Gilbert D.G."/>
        </authorList>
    </citation>
    <scope>NUCLEOTIDE SEQUENCE</scope>
</reference>
<dbReference type="InterPro" id="IPR018097">
    <property type="entry name" value="EGF_Ca-bd_CS"/>
</dbReference>
<evidence type="ECO:0000256" key="6">
    <source>
        <dbReference type="ARBA" id="ARBA00022989"/>
    </source>
</evidence>
<comment type="caution">
    <text evidence="11">Lacks conserved residue(s) required for the propagation of feature annotation.</text>
</comment>
<keyword evidence="2 11" id="KW-0245">EGF-like domain</keyword>
<evidence type="ECO:0000256" key="11">
    <source>
        <dbReference type="PROSITE-ProRule" id="PRU00076"/>
    </source>
</evidence>
<dbReference type="InterPro" id="IPR001881">
    <property type="entry name" value="EGF-like_Ca-bd_dom"/>
</dbReference>
<keyword evidence="4" id="KW-0812">Transmembrane</keyword>
<dbReference type="Pfam" id="PF07645">
    <property type="entry name" value="EGF_CA"/>
    <property type="match status" value="1"/>
</dbReference>
<evidence type="ECO:0000313" key="12">
    <source>
        <dbReference type="EMBL" id="JAI75891.1"/>
    </source>
</evidence>
<evidence type="ECO:0000256" key="3">
    <source>
        <dbReference type="ARBA" id="ARBA00022583"/>
    </source>
</evidence>
<dbReference type="GO" id="GO:0042562">
    <property type="term" value="F:hormone binding"/>
    <property type="evidence" value="ECO:0007669"/>
    <property type="project" value="TreeGrafter"/>
</dbReference>
<dbReference type="PROSITE" id="PS50026">
    <property type="entry name" value="EGF_3"/>
    <property type="match status" value="1"/>
</dbReference>
<dbReference type="CDD" id="cd19941">
    <property type="entry name" value="TIL"/>
    <property type="match status" value="1"/>
</dbReference>
<dbReference type="GO" id="GO:0043235">
    <property type="term" value="C:receptor complex"/>
    <property type="evidence" value="ECO:0007669"/>
    <property type="project" value="TreeGrafter"/>
</dbReference>
<feature type="disulfide bond" evidence="11">
    <location>
        <begin position="118"/>
        <end position="128"/>
    </location>
</feature>
<dbReference type="Gene3D" id="2.10.25.10">
    <property type="entry name" value="Laminin"/>
    <property type="match status" value="2"/>
</dbReference>
<keyword evidence="6" id="KW-1133">Transmembrane helix</keyword>
<dbReference type="FunFam" id="2.10.25.10:FF:000009">
    <property type="entry name" value="Low-density lipoprotein receptor isoform 1"/>
    <property type="match status" value="1"/>
</dbReference>
<keyword evidence="10" id="KW-0325">Glycoprotein</keyword>
<dbReference type="GO" id="GO:0016324">
    <property type="term" value="C:apical plasma membrane"/>
    <property type="evidence" value="ECO:0007669"/>
    <property type="project" value="TreeGrafter"/>
</dbReference>
<proteinExistence type="predicted"/>
<dbReference type="InterPro" id="IPR011042">
    <property type="entry name" value="6-blade_b-propeller_TolB-like"/>
</dbReference>
<dbReference type="GO" id="GO:0005509">
    <property type="term" value="F:calcium ion binding"/>
    <property type="evidence" value="ECO:0007669"/>
    <property type="project" value="InterPro"/>
</dbReference>
<protein>
    <submittedName>
        <fullName evidence="12">Uncharacterized protein</fullName>
    </submittedName>
</protein>
<dbReference type="SMART" id="SM00179">
    <property type="entry name" value="EGF_CA"/>
    <property type="match status" value="1"/>
</dbReference>
<evidence type="ECO:0000256" key="1">
    <source>
        <dbReference type="ARBA" id="ARBA00004479"/>
    </source>
</evidence>
<dbReference type="PANTHER" id="PTHR22722">
    <property type="entry name" value="LOW-DENSITY LIPOPROTEIN RECEPTOR-RELATED PROTEIN 2-RELATED"/>
    <property type="match status" value="1"/>
</dbReference>
<name>A0A0P4XBG7_9CRUS</name>
<evidence type="ECO:0000256" key="5">
    <source>
        <dbReference type="ARBA" id="ARBA00022737"/>
    </source>
</evidence>
<dbReference type="InterPro" id="IPR049883">
    <property type="entry name" value="NOTCH1_EGF-like"/>
</dbReference>
<dbReference type="InterPro" id="IPR000152">
    <property type="entry name" value="EGF-type_Asp/Asn_hydroxyl_site"/>
</dbReference>
<keyword evidence="9" id="KW-0675">Receptor</keyword>
<dbReference type="GO" id="GO:0006898">
    <property type="term" value="P:receptor-mediated endocytosis"/>
    <property type="evidence" value="ECO:0007669"/>
    <property type="project" value="TreeGrafter"/>
</dbReference>
<keyword evidence="8 11" id="KW-1015">Disulfide bond</keyword>
<dbReference type="EMBL" id="GDIP01247510">
    <property type="protein sequence ID" value="JAI75891.1"/>
    <property type="molecule type" value="Transcribed_RNA"/>
</dbReference>
<keyword evidence="3" id="KW-0254">Endocytosis</keyword>
<dbReference type="PROSITE" id="PS00010">
    <property type="entry name" value="ASX_HYDROXYL"/>
    <property type="match status" value="1"/>
</dbReference>
<dbReference type="CDD" id="cd00054">
    <property type="entry name" value="EGF_CA"/>
    <property type="match status" value="1"/>
</dbReference>
<dbReference type="AlphaFoldDB" id="A0A0P4XBG7"/>
<dbReference type="InterPro" id="IPR009030">
    <property type="entry name" value="Growth_fac_rcpt_cys_sf"/>
</dbReference>
<evidence type="ECO:0000256" key="9">
    <source>
        <dbReference type="ARBA" id="ARBA00023170"/>
    </source>
</evidence>
<evidence type="ECO:0000256" key="7">
    <source>
        <dbReference type="ARBA" id="ARBA00023136"/>
    </source>
</evidence>
<dbReference type="PANTHER" id="PTHR22722:SF14">
    <property type="entry name" value="MEGALIN, ISOFORM A"/>
    <property type="match status" value="1"/>
</dbReference>
<organism evidence="12">
    <name type="scientific">Daphnia magna</name>
    <dbReference type="NCBI Taxonomy" id="35525"/>
    <lineage>
        <taxon>Eukaryota</taxon>
        <taxon>Metazoa</taxon>
        <taxon>Ecdysozoa</taxon>
        <taxon>Arthropoda</taxon>
        <taxon>Crustacea</taxon>
        <taxon>Branchiopoda</taxon>
        <taxon>Diplostraca</taxon>
        <taxon>Cladocera</taxon>
        <taxon>Anomopoda</taxon>
        <taxon>Daphniidae</taxon>
        <taxon>Daphnia</taxon>
    </lineage>
</organism>
<dbReference type="SUPFAM" id="SSF57184">
    <property type="entry name" value="Growth factor receptor domain"/>
    <property type="match status" value="1"/>
</dbReference>
<keyword evidence="7" id="KW-0472">Membrane</keyword>
<dbReference type="InterPro" id="IPR051221">
    <property type="entry name" value="LDLR-related"/>
</dbReference>
<dbReference type="InterPro" id="IPR000742">
    <property type="entry name" value="EGF"/>
</dbReference>
<sequence length="341" mass="37732">MVCPIVPTKPKKNHPFVLRTHPFQLLDLVHPRWILTIICVRKMRFNAPMDNVYQQIWYAIANASAQMALTKDLCINSCQNNGHCPQICIPGPKEPTCQCEGGYESLNNGHQCVDVDECSAENKCSQYCNNTKGSYRCSCSPGYTLEYDQHTCKAANGRPMLIVATNYHAEFLLNSDVASSLLLVQSSLSIKGIAYHDKLSSFYWITAAGVRRSNNGVQSLIFGINDLLPSGLALDKPTGNIYYSAVKNVTRNGQDQSGIRVPAKSLEADGNIITTQSIIPDIALDSLKGLLFWSEHTKPYTGRIVRATMDGRSTMWLYSVDKIMYPTAITFGSNQVAHLLG</sequence>